<feature type="region of interest" description="Disordered" evidence="9">
    <location>
        <begin position="1"/>
        <end position="20"/>
    </location>
</feature>
<dbReference type="SUPFAM" id="SSF53448">
    <property type="entry name" value="Nucleotide-diphospho-sugar transferases"/>
    <property type="match status" value="1"/>
</dbReference>
<dbReference type="GO" id="GO:0005737">
    <property type="term" value="C:cytoplasm"/>
    <property type="evidence" value="ECO:0000318"/>
    <property type="project" value="GO_Central"/>
</dbReference>
<reference evidence="10" key="1">
    <citation type="submission" date="2013-07" db="EMBL/GenBank/DDBJ databases">
        <title>The genome of Eucalyptus grandis.</title>
        <authorList>
            <person name="Schmutz J."/>
            <person name="Hayes R."/>
            <person name="Myburg A."/>
            <person name="Tuskan G."/>
            <person name="Grattapaglia D."/>
            <person name="Rokhsar D.S."/>
        </authorList>
    </citation>
    <scope>NUCLEOTIDE SEQUENCE</scope>
    <source>
        <tissue evidence="10">Leaf extractions</tissue>
    </source>
</reference>
<dbReference type="STRING" id="71139.A0A059BWF0"/>
<keyword evidence="4 8" id="KW-0808">Transferase</keyword>
<comment type="similarity">
    <text evidence="2 8">Belongs to the glycosyltransferase 92 family.</text>
</comment>
<dbReference type="KEGG" id="egr:104450320"/>
<evidence type="ECO:0000256" key="2">
    <source>
        <dbReference type="ARBA" id="ARBA00007647"/>
    </source>
</evidence>
<evidence type="ECO:0000256" key="5">
    <source>
        <dbReference type="ARBA" id="ARBA00022692"/>
    </source>
</evidence>
<comment type="subcellular location">
    <subcellularLocation>
        <location evidence="1">Membrane</location>
        <topology evidence="1">Single-pass membrane protein</topology>
    </subcellularLocation>
</comment>
<dbReference type="EMBL" id="KK198758">
    <property type="protein sequence ID" value="KCW70324.1"/>
    <property type="molecule type" value="Genomic_DNA"/>
</dbReference>
<evidence type="ECO:0000256" key="4">
    <source>
        <dbReference type="ARBA" id="ARBA00022679"/>
    </source>
</evidence>
<organism evidence="10">
    <name type="scientific">Eucalyptus grandis</name>
    <name type="common">Flooded gum</name>
    <dbReference type="NCBI Taxonomy" id="71139"/>
    <lineage>
        <taxon>Eukaryota</taxon>
        <taxon>Viridiplantae</taxon>
        <taxon>Streptophyta</taxon>
        <taxon>Embryophyta</taxon>
        <taxon>Tracheophyta</taxon>
        <taxon>Spermatophyta</taxon>
        <taxon>Magnoliopsida</taxon>
        <taxon>eudicotyledons</taxon>
        <taxon>Gunneridae</taxon>
        <taxon>Pentapetalae</taxon>
        <taxon>rosids</taxon>
        <taxon>malvids</taxon>
        <taxon>Myrtales</taxon>
        <taxon>Myrtaceae</taxon>
        <taxon>Myrtoideae</taxon>
        <taxon>Eucalypteae</taxon>
        <taxon>Eucalyptus</taxon>
    </lineage>
</organism>
<evidence type="ECO:0000256" key="3">
    <source>
        <dbReference type="ARBA" id="ARBA00022676"/>
    </source>
</evidence>
<dbReference type="AlphaFoldDB" id="A0A059BWF0"/>
<dbReference type="GO" id="GO:0016757">
    <property type="term" value="F:glycosyltransferase activity"/>
    <property type="evidence" value="ECO:0000318"/>
    <property type="project" value="GO_Central"/>
</dbReference>
<proteinExistence type="inferred from homology"/>
<dbReference type="Gramene" id="KCW70324">
    <property type="protein sequence ID" value="KCW70324"/>
    <property type="gene ID" value="EUGRSUZ_F03568"/>
</dbReference>
<evidence type="ECO:0000256" key="1">
    <source>
        <dbReference type="ARBA" id="ARBA00004167"/>
    </source>
</evidence>
<dbReference type="PANTHER" id="PTHR21461">
    <property type="entry name" value="GLYCOSYLTRANSFERASE FAMILY 92 PROTEIN"/>
    <property type="match status" value="1"/>
</dbReference>
<dbReference type="GO" id="GO:0016020">
    <property type="term" value="C:membrane"/>
    <property type="evidence" value="ECO:0007669"/>
    <property type="project" value="UniProtKB-SubCell"/>
</dbReference>
<dbReference type="EC" id="2.4.1.-" evidence="8"/>
<keyword evidence="5 8" id="KW-0812">Transmembrane</keyword>
<dbReference type="OMA" id="EFRWERS"/>
<name>A0A059BWF0_EUCGR</name>
<keyword evidence="7 8" id="KW-0472">Membrane</keyword>
<evidence type="ECO:0000256" key="9">
    <source>
        <dbReference type="SAM" id="MobiDB-lite"/>
    </source>
</evidence>
<dbReference type="InParanoid" id="A0A059BWF0"/>
<evidence type="ECO:0000313" key="10">
    <source>
        <dbReference type="EMBL" id="KCW70324.1"/>
    </source>
</evidence>
<sequence>MQHHHHHHQPSSKPTAHHQHHLPALEAVAMRGKVRTASLLLLLALFAFLHVHLRPSPPLDPRLGLSNLSNLSNLSLAYAVREAGSAPSRHVSSVPEESTDAVSILFPAWEVLVIAPPATAGGRGWRCVFQNNATSPATPAGVLPFTKRAMFKCRLPPSVRRLRPFFQPALTRSSSEEKEEEEGEGTFPATAAEELFRWSFLAYESLSTEDDVVLFVKGVNNRQGINRSPDELSCVFGDDPATAVRTAVTSSAQEVFRCAHPKLPAADSGTEIKIKITLEVARENRVTLIPSVAYYTPEQRRLAADGPRSLLCACTMVHNVAKFLKEWVMYHASVGVDRFLLYDNDSDDGLRSVVDDLSRGGYDVQVLTWPWPKTQEAGFSHGAIYANASCEWMAYVDVDEFVFAPAWNSSARPSKLMLTSLLPARDDPARNGQVSIKCYEFGPSHQKTHPPEGVTQGYTCRRRIEQRHKSVLRLDAADASLLNVIHHFRLKEGYRSRQVRLEDAVVNHYKYQAWSEFRTKFRRRVSAYVVDWTQAINPASKDRAPGLGFEPVEPRGWAQRFCEVWDDRLKALTRRWFGSESSSELNMAWQR</sequence>
<keyword evidence="3 8" id="KW-0328">Glycosyltransferase</keyword>
<dbReference type="PANTHER" id="PTHR21461:SF69">
    <property type="entry name" value="GLYCOSYLTRANSFERASE FAMILY 92 PROTEIN"/>
    <property type="match status" value="1"/>
</dbReference>
<evidence type="ECO:0000256" key="7">
    <source>
        <dbReference type="ARBA" id="ARBA00023136"/>
    </source>
</evidence>
<dbReference type="OrthoDB" id="2526284at2759"/>
<protein>
    <recommendedName>
        <fullName evidence="8">Glycosyltransferase family 92 protein</fullName>
        <ecNumber evidence="8">2.4.1.-</ecNumber>
    </recommendedName>
</protein>
<evidence type="ECO:0000256" key="6">
    <source>
        <dbReference type="ARBA" id="ARBA00022989"/>
    </source>
</evidence>
<keyword evidence="6 8" id="KW-1133">Transmembrane helix</keyword>
<evidence type="ECO:0000256" key="8">
    <source>
        <dbReference type="RuleBase" id="RU366017"/>
    </source>
</evidence>
<gene>
    <name evidence="10" type="ORF">EUGRSUZ_F03568</name>
</gene>
<dbReference type="Pfam" id="PF01697">
    <property type="entry name" value="Glyco_transf_92"/>
    <property type="match status" value="1"/>
</dbReference>
<dbReference type="InterPro" id="IPR008166">
    <property type="entry name" value="Glyco_transf_92"/>
</dbReference>
<dbReference type="eggNOG" id="ENOG502QTF9">
    <property type="taxonomic scope" value="Eukaryota"/>
</dbReference>
<dbReference type="InterPro" id="IPR029044">
    <property type="entry name" value="Nucleotide-diphossugar_trans"/>
</dbReference>
<feature type="transmembrane region" description="Helical" evidence="8">
    <location>
        <begin position="36"/>
        <end position="53"/>
    </location>
</feature>
<dbReference type="FunCoup" id="A0A059BWF0">
    <property type="interactions" value="1"/>
</dbReference>
<accession>A0A059BWF0</accession>